<dbReference type="SMART" id="SM00257">
    <property type="entry name" value="LysM"/>
    <property type="match status" value="2"/>
</dbReference>
<protein>
    <submittedName>
        <fullName evidence="2">Chitin elicitor-binding protein</fullName>
    </submittedName>
</protein>
<dbReference type="Proteomes" id="UP000797356">
    <property type="component" value="Chromosome 10"/>
</dbReference>
<dbReference type="PANTHER" id="PTHR33734">
    <property type="entry name" value="LYSM DOMAIN-CONTAINING GPI-ANCHORED PROTEIN 2"/>
    <property type="match status" value="1"/>
</dbReference>
<dbReference type="Pfam" id="PF01476">
    <property type="entry name" value="LysM"/>
    <property type="match status" value="2"/>
</dbReference>
<evidence type="ECO:0000313" key="2">
    <source>
        <dbReference type="EMBL" id="KAG1362693.1"/>
    </source>
</evidence>
<dbReference type="OrthoDB" id="2107166at2759"/>
<dbReference type="CDD" id="cd00118">
    <property type="entry name" value="LysM"/>
    <property type="match status" value="1"/>
</dbReference>
<feature type="domain" description="LysM" evidence="1">
    <location>
        <begin position="140"/>
        <end position="190"/>
    </location>
</feature>
<dbReference type="PANTHER" id="PTHR33734:SF31">
    <property type="entry name" value="CHITIN ELICITOR-BINDING PROTEIN"/>
    <property type="match status" value="1"/>
</dbReference>
<sequence length="389" mass="41617">MVPLFPTRNAFCRERERERAGKNQEERREKARMRCLASIRCLSLLLLLSLFLSASFAANFTCNVGPNATCRGLAGYVVPNATTYGRIRSLFQVDTLASLLGANNKSLSTPATQAVPVNSTVFVPFPCRCANGTGKSDGVPVYTVTANDSGLDAIARHTFDQFVTYQEIAEANKDKITNVDIITPGEELYIPLPCSCDPVQGKEVAHLAHIVAAGSSVSEIAEEFGTDVNTLLQLNGNFEPSKLQAGQILDVPLTVCSSSIVSTSLDYDSMRLPRNSYALTAKDCVLCSCNADTYQLDCKLNQSRSSACPAERCAGDRQIGNASTSGCEITTCDYAGYTNSSANGFDILAAITTNKTMCNNSPPAGMGLKVSKWAGLLILLHMALGSCVL</sequence>
<dbReference type="AlphaFoldDB" id="A0A8K0N8K2"/>
<dbReference type="SUPFAM" id="SSF54106">
    <property type="entry name" value="LysM domain"/>
    <property type="match status" value="1"/>
</dbReference>
<comment type="caution">
    <text evidence="2">The sequence shown here is derived from an EMBL/GenBank/DDBJ whole genome shotgun (WGS) entry which is preliminary data.</text>
</comment>
<dbReference type="EMBL" id="CM017881">
    <property type="protein sequence ID" value="KAG1362693.1"/>
    <property type="molecule type" value="Genomic_DNA"/>
</dbReference>
<dbReference type="InterPro" id="IPR018392">
    <property type="entry name" value="LysM"/>
</dbReference>
<organism evidence="2 3">
    <name type="scientific">Cocos nucifera</name>
    <name type="common">Coconut palm</name>
    <dbReference type="NCBI Taxonomy" id="13894"/>
    <lineage>
        <taxon>Eukaryota</taxon>
        <taxon>Viridiplantae</taxon>
        <taxon>Streptophyta</taxon>
        <taxon>Embryophyta</taxon>
        <taxon>Tracheophyta</taxon>
        <taxon>Spermatophyta</taxon>
        <taxon>Magnoliopsida</taxon>
        <taxon>Liliopsida</taxon>
        <taxon>Arecaceae</taxon>
        <taxon>Arecoideae</taxon>
        <taxon>Cocoseae</taxon>
        <taxon>Attaleinae</taxon>
        <taxon>Cocos</taxon>
    </lineage>
</organism>
<proteinExistence type="predicted"/>
<evidence type="ECO:0000313" key="3">
    <source>
        <dbReference type="Proteomes" id="UP000797356"/>
    </source>
</evidence>
<reference evidence="2" key="2">
    <citation type="submission" date="2019-07" db="EMBL/GenBank/DDBJ databases">
        <authorList>
            <person name="Yang Y."/>
            <person name="Bocs S."/>
            <person name="Baudouin L."/>
        </authorList>
    </citation>
    <scope>NUCLEOTIDE SEQUENCE</scope>
    <source>
        <tissue evidence="2">Spear leaf of Hainan Tall coconut</tissue>
    </source>
</reference>
<evidence type="ECO:0000259" key="1">
    <source>
        <dbReference type="PROSITE" id="PS51782"/>
    </source>
</evidence>
<name>A0A8K0N8K2_COCNU</name>
<feature type="domain" description="LysM" evidence="1">
    <location>
        <begin position="207"/>
        <end position="251"/>
    </location>
</feature>
<dbReference type="PROSITE" id="PS51782">
    <property type="entry name" value="LYSM"/>
    <property type="match status" value="2"/>
</dbReference>
<keyword evidence="3" id="KW-1185">Reference proteome</keyword>
<reference evidence="2" key="1">
    <citation type="journal article" date="2017" name="Gigascience">
        <title>The genome draft of coconut (Cocos nucifera).</title>
        <authorList>
            <person name="Xiao Y."/>
            <person name="Xu P."/>
            <person name="Fan H."/>
            <person name="Baudouin L."/>
            <person name="Xia W."/>
            <person name="Bocs S."/>
            <person name="Xu J."/>
            <person name="Li Q."/>
            <person name="Guo A."/>
            <person name="Zhou L."/>
            <person name="Li J."/>
            <person name="Wu Y."/>
            <person name="Ma Z."/>
            <person name="Armero A."/>
            <person name="Issali A.E."/>
            <person name="Liu N."/>
            <person name="Peng M."/>
            <person name="Yang Y."/>
        </authorList>
    </citation>
    <scope>NUCLEOTIDE SEQUENCE</scope>
    <source>
        <tissue evidence="2">Spear leaf of Hainan Tall coconut</tissue>
    </source>
</reference>
<dbReference type="Gene3D" id="3.10.350.10">
    <property type="entry name" value="LysM domain"/>
    <property type="match status" value="2"/>
</dbReference>
<dbReference type="InterPro" id="IPR036779">
    <property type="entry name" value="LysM_dom_sf"/>
</dbReference>
<accession>A0A8K0N8K2</accession>
<gene>
    <name evidence="2" type="ORF">COCNU_10G009120</name>
</gene>